<proteinExistence type="predicted"/>
<feature type="signal peptide" evidence="2">
    <location>
        <begin position="1"/>
        <end position="27"/>
    </location>
</feature>
<keyword evidence="2" id="KW-0732">Signal</keyword>
<dbReference type="Pfam" id="PF13365">
    <property type="entry name" value="Trypsin_2"/>
    <property type="match status" value="1"/>
</dbReference>
<reference evidence="4" key="1">
    <citation type="submission" date="2023-07" db="EMBL/GenBank/DDBJ databases">
        <title>30 novel species of actinomycetes from the DSMZ collection.</title>
        <authorList>
            <person name="Nouioui I."/>
        </authorList>
    </citation>
    <scope>NUCLEOTIDE SEQUENCE [LARGE SCALE GENOMIC DNA]</scope>
    <source>
        <strain evidence="4">DSM 40932</strain>
    </source>
</reference>
<evidence type="ECO:0000313" key="4">
    <source>
        <dbReference type="Proteomes" id="UP001180556"/>
    </source>
</evidence>
<protein>
    <submittedName>
        <fullName evidence="3">Trypsin-like peptidase domain-containing protein</fullName>
    </submittedName>
</protein>
<dbReference type="InterPro" id="IPR043504">
    <property type="entry name" value="Peptidase_S1_PA_chymotrypsin"/>
</dbReference>
<feature type="region of interest" description="Disordered" evidence="1">
    <location>
        <begin position="24"/>
        <end position="64"/>
    </location>
</feature>
<feature type="chain" id="PRO_5047415277" evidence="2">
    <location>
        <begin position="28"/>
        <end position="287"/>
    </location>
</feature>
<dbReference type="SUPFAM" id="SSF50494">
    <property type="entry name" value="Trypsin-like serine proteases"/>
    <property type="match status" value="1"/>
</dbReference>
<accession>A0ABU2W0F2</accession>
<dbReference type="InterPro" id="IPR009003">
    <property type="entry name" value="Peptidase_S1_PA"/>
</dbReference>
<evidence type="ECO:0000256" key="1">
    <source>
        <dbReference type="SAM" id="MobiDB-lite"/>
    </source>
</evidence>
<dbReference type="EMBL" id="JAVRFG010000013">
    <property type="protein sequence ID" value="MDT0491348.1"/>
    <property type="molecule type" value="Genomic_DNA"/>
</dbReference>
<keyword evidence="4" id="KW-1185">Reference proteome</keyword>
<feature type="compositionally biased region" description="Basic and acidic residues" evidence="1">
    <location>
        <begin position="30"/>
        <end position="43"/>
    </location>
</feature>
<gene>
    <name evidence="3" type="ORF">RM717_12615</name>
</gene>
<dbReference type="RefSeq" id="WP_311599166.1">
    <property type="nucleotide sequence ID" value="NZ_JAVRFG010000013.1"/>
</dbReference>
<evidence type="ECO:0000256" key="2">
    <source>
        <dbReference type="SAM" id="SignalP"/>
    </source>
</evidence>
<sequence length="287" mass="29270">MFRVLRAAGLAALLTAMSLAAAPSAGAETRTADSRSADSRTADSHLTGARPADSHLTGARTAETRTAVGGGTGIVFRLTPTPEQPTGLYICSLTAVGRDAGGNLVALTNAHCFIDEQGRKLVGEKVYRDESPPGTAFAPAPIPDSRPDLKTGVIGEVTHVSTPNNLLNSGPKGLDYAVIKLDESVVVPTNTVNGTTITSIGAPPANGTRMCKQGHRTGLTCGIKLGTSGIWFTHLIWTNGGDSGAPVVVGSTLVGNAWGAQHSSSILDIIGELDANGGVGAGFHLVT</sequence>
<dbReference type="Proteomes" id="UP001180556">
    <property type="component" value="Unassembled WGS sequence"/>
</dbReference>
<organism evidence="3 4">
    <name type="scientific">Streptomyces stephensoniae</name>
    <dbReference type="NCBI Taxonomy" id="3375367"/>
    <lineage>
        <taxon>Bacteria</taxon>
        <taxon>Bacillati</taxon>
        <taxon>Actinomycetota</taxon>
        <taxon>Actinomycetes</taxon>
        <taxon>Kitasatosporales</taxon>
        <taxon>Streptomycetaceae</taxon>
        <taxon>Streptomyces</taxon>
    </lineage>
</organism>
<evidence type="ECO:0000313" key="3">
    <source>
        <dbReference type="EMBL" id="MDT0491348.1"/>
    </source>
</evidence>
<comment type="caution">
    <text evidence="3">The sequence shown here is derived from an EMBL/GenBank/DDBJ whole genome shotgun (WGS) entry which is preliminary data.</text>
</comment>
<name>A0ABU2W0F2_9ACTN</name>
<dbReference type="Gene3D" id="2.40.10.10">
    <property type="entry name" value="Trypsin-like serine proteases"/>
    <property type="match status" value="2"/>
</dbReference>